<dbReference type="PANTHER" id="PTHR43794">
    <property type="entry name" value="AMINOHYDROLASE SSNA-RELATED"/>
    <property type="match status" value="1"/>
</dbReference>
<dbReference type="Gene3D" id="2.30.40.10">
    <property type="entry name" value="Urease, subunit C, domain 1"/>
    <property type="match status" value="1"/>
</dbReference>
<proteinExistence type="predicted"/>
<evidence type="ECO:0000259" key="2">
    <source>
        <dbReference type="Pfam" id="PF01979"/>
    </source>
</evidence>
<protein>
    <submittedName>
        <fullName evidence="3">Amidohydrolase</fullName>
    </submittedName>
</protein>
<keyword evidence="1" id="KW-0378">Hydrolase</keyword>
<dbReference type="CDD" id="cd01298">
    <property type="entry name" value="ATZ_TRZ_like"/>
    <property type="match status" value="1"/>
</dbReference>
<dbReference type="InterPro" id="IPR050287">
    <property type="entry name" value="MTA/SAH_deaminase"/>
</dbReference>
<dbReference type="PANTHER" id="PTHR43794:SF11">
    <property type="entry name" value="AMIDOHYDROLASE-RELATED DOMAIN-CONTAINING PROTEIN"/>
    <property type="match status" value="1"/>
</dbReference>
<dbReference type="RefSeq" id="WP_349205156.1">
    <property type="nucleotide sequence ID" value="NZ_JBBMFN010000055.1"/>
</dbReference>
<dbReference type="InterPro" id="IPR011059">
    <property type="entry name" value="Metal-dep_hydrolase_composite"/>
</dbReference>
<evidence type="ECO:0000313" key="3">
    <source>
        <dbReference type="EMBL" id="MEQ2467547.1"/>
    </source>
</evidence>
<dbReference type="InterPro" id="IPR006680">
    <property type="entry name" value="Amidohydro-rel"/>
</dbReference>
<dbReference type="Gene3D" id="3.20.20.140">
    <property type="entry name" value="Metal-dependent hydrolases"/>
    <property type="match status" value="1"/>
</dbReference>
<dbReference type="SUPFAM" id="SSF51556">
    <property type="entry name" value="Metallo-dependent hydrolases"/>
    <property type="match status" value="1"/>
</dbReference>
<comment type="caution">
    <text evidence="3">The sequence shown here is derived from an EMBL/GenBank/DDBJ whole genome shotgun (WGS) entry which is preliminary data.</text>
</comment>
<dbReference type="Proteomes" id="UP001465426">
    <property type="component" value="Unassembled WGS sequence"/>
</dbReference>
<gene>
    <name evidence="3" type="ORF">WMO63_17980</name>
</gene>
<organism evidence="3 4">
    <name type="scientific">Niallia hominis</name>
    <dbReference type="NCBI Taxonomy" id="3133173"/>
    <lineage>
        <taxon>Bacteria</taxon>
        <taxon>Bacillati</taxon>
        <taxon>Bacillota</taxon>
        <taxon>Bacilli</taxon>
        <taxon>Bacillales</taxon>
        <taxon>Bacillaceae</taxon>
        <taxon>Niallia</taxon>
    </lineage>
</organism>
<evidence type="ECO:0000256" key="1">
    <source>
        <dbReference type="ARBA" id="ARBA00022801"/>
    </source>
</evidence>
<feature type="domain" description="Amidohydrolase-related" evidence="2">
    <location>
        <begin position="60"/>
        <end position="416"/>
    </location>
</feature>
<sequence>MKTPVSLIVKNCSMITPEFEIKENQSVVINEDIILAIDSVETVEAKYEAKETLYGDGKLLMPGLVDAHTHICQQFLRGRTADEYPMVWARILVPFESSLNEEDVSTSAQLSCLEMIKSGTTSFAESGGVHMHKVAEVAVQSGLRGAITCSTMDQGPFIPDSMKSNPFEAAQEIESLYQDFHGAGDGRIQIWFALRQVMTSTPALIEHMAEKAKEYNTGLHIHLSEHRDEVSYCLQNYQKRPAEVFDQFGALGPNLLAAHSVVLSESEIDLLKERKVNIVHNPRSNFGSHGFPKTPRFMQNDMPIGMGTDGAAGSSLSLFDEMRVLRSGLNVYWGLPIFDPMVIPAKDLLKMVTAGGASALMLKEQIGSIEVGKKADLVLLNINQPHISPSHKLINTIVECATSRDVEDSIIDGKIVMKNREVLTLDEEKIMFESKKALKPIAIKAGI</sequence>
<evidence type="ECO:0000313" key="4">
    <source>
        <dbReference type="Proteomes" id="UP001465426"/>
    </source>
</evidence>
<keyword evidence="4" id="KW-1185">Reference proteome</keyword>
<accession>A0ABV1F2D2</accession>
<dbReference type="Pfam" id="PF01979">
    <property type="entry name" value="Amidohydro_1"/>
    <property type="match status" value="1"/>
</dbReference>
<reference evidence="3 4" key="1">
    <citation type="submission" date="2024-03" db="EMBL/GenBank/DDBJ databases">
        <title>Human intestinal bacterial collection.</title>
        <authorList>
            <person name="Pauvert C."/>
            <person name="Hitch T.C.A."/>
            <person name="Clavel T."/>
        </authorList>
    </citation>
    <scope>NUCLEOTIDE SEQUENCE [LARGE SCALE GENOMIC DNA]</scope>
    <source>
        <strain evidence="3 4">CLA-SR-H024</strain>
    </source>
</reference>
<dbReference type="InterPro" id="IPR032466">
    <property type="entry name" value="Metal_Hydrolase"/>
</dbReference>
<dbReference type="SUPFAM" id="SSF51338">
    <property type="entry name" value="Composite domain of metallo-dependent hydrolases"/>
    <property type="match status" value="1"/>
</dbReference>
<name>A0ABV1F2D2_9BACI</name>
<dbReference type="EMBL" id="JBBMFN010000055">
    <property type="protein sequence ID" value="MEQ2467547.1"/>
    <property type="molecule type" value="Genomic_DNA"/>
</dbReference>